<evidence type="ECO:0000313" key="2">
    <source>
        <dbReference type="EMBL" id="GAO98272.1"/>
    </source>
</evidence>
<feature type="domain" description="Fungal lipase-type" evidence="1">
    <location>
        <begin position="72"/>
        <end position="207"/>
    </location>
</feature>
<gene>
    <name evidence="2" type="ORF">Cva_00921</name>
</gene>
<dbReference type="Pfam" id="PF01764">
    <property type="entry name" value="Lipase_3"/>
    <property type="match status" value="1"/>
</dbReference>
<dbReference type="InterPro" id="IPR002921">
    <property type="entry name" value="Fungal_lipase-type"/>
</dbReference>
<evidence type="ECO:0000313" key="3">
    <source>
        <dbReference type="Proteomes" id="UP000036771"/>
    </source>
</evidence>
<dbReference type="Gene3D" id="3.40.50.1820">
    <property type="entry name" value="alpha/beta hydrolase"/>
    <property type="match status" value="1"/>
</dbReference>
<dbReference type="InterPro" id="IPR051218">
    <property type="entry name" value="Sec_MonoDiacylglyc_Lipase"/>
</dbReference>
<dbReference type="PANTHER" id="PTHR45856:SF24">
    <property type="entry name" value="FUNGAL LIPASE-LIKE DOMAIN-CONTAINING PROTEIN"/>
    <property type="match status" value="1"/>
</dbReference>
<dbReference type="GO" id="GO:0006629">
    <property type="term" value="P:lipid metabolic process"/>
    <property type="evidence" value="ECO:0007669"/>
    <property type="project" value="InterPro"/>
</dbReference>
<protein>
    <submittedName>
        <fullName evidence="2">Lipase</fullName>
    </submittedName>
</protein>
<reference evidence="2 3" key="1">
    <citation type="submission" date="2015-03" db="EMBL/GenBank/DDBJ databases">
        <title>Caedibacter varicaedens, whole genome shotgun sequence.</title>
        <authorList>
            <person name="Suzuki H."/>
            <person name="Dapper A.L."/>
            <person name="Gibson A.K."/>
            <person name="Jackson C."/>
            <person name="Lee H."/>
            <person name="Pejaver V.R."/>
            <person name="Doak T."/>
            <person name="Lynch M."/>
        </authorList>
    </citation>
    <scope>NUCLEOTIDE SEQUENCE [LARGE SCALE GENOMIC DNA]</scope>
</reference>
<dbReference type="InterPro" id="IPR029058">
    <property type="entry name" value="AB_hydrolase_fold"/>
</dbReference>
<comment type="caution">
    <text evidence="2">The sequence shown here is derived from an EMBL/GenBank/DDBJ whole genome shotgun (WGS) entry which is preliminary data.</text>
</comment>
<accession>A0A0K8MCS0</accession>
<dbReference type="Proteomes" id="UP000036771">
    <property type="component" value="Unassembled WGS sequence"/>
</dbReference>
<dbReference type="AlphaFoldDB" id="A0A0K8MCS0"/>
<name>A0A0K8MCS0_9PROT</name>
<dbReference type="EMBL" id="BBVC01000038">
    <property type="protein sequence ID" value="GAO98272.1"/>
    <property type="molecule type" value="Genomic_DNA"/>
</dbReference>
<dbReference type="PANTHER" id="PTHR45856">
    <property type="entry name" value="ALPHA/BETA-HYDROLASES SUPERFAMILY PROTEIN"/>
    <property type="match status" value="1"/>
</dbReference>
<dbReference type="SUPFAM" id="SSF53474">
    <property type="entry name" value="alpha/beta-Hydrolases"/>
    <property type="match status" value="1"/>
</dbReference>
<organism evidence="2 3">
    <name type="scientific">Caedimonas varicaedens</name>
    <dbReference type="NCBI Taxonomy" id="1629334"/>
    <lineage>
        <taxon>Bacteria</taxon>
        <taxon>Pseudomonadati</taxon>
        <taxon>Pseudomonadota</taxon>
        <taxon>Alphaproteobacteria</taxon>
        <taxon>Holosporales</taxon>
        <taxon>Caedimonadaceae</taxon>
        <taxon>Caedimonas</taxon>
    </lineage>
</organism>
<evidence type="ECO:0000259" key="1">
    <source>
        <dbReference type="Pfam" id="PF01764"/>
    </source>
</evidence>
<keyword evidence="3" id="KW-1185">Reference proteome</keyword>
<proteinExistence type="predicted"/>
<sequence>MLRLFSFFILLTFLNFPVLGSLSPLEEEIKQSTQRLFALSNDNYGNDPIYEIVQGKVIPIGSFNFQNANGIIISFRGADNLDEALQTLDKSTVSSKKDFRLLEGNIHRGYYETFQGISNLVYKYLLQYAKKQGKDLKDYDITVEGYSRGGSLANLIALKIYEETNSEKMNVFTYGASAIFDSTAAFYYAVKVGFKNHFNFMVAEDDIAYFFERRLGFYPVGTKVEFSACDSPDYKSRVKTLAFTRMDKELRNVLSNPWGNLLSVVAQASLDIGVPITIDSWEAHVFSTYQDVGLKAFKKFSAQRSGESKLIPNKSLEFKPFDFSSFISAIPEEKKETLPVTHRLLPKVVAQIEEPQLLTLYDIKTHPTLKPAFKTVFNECYKKIEQKSGCKSSGFSLIHWLNKGGDEKIFNFYSWLWFQKQGFSFDRADSNMDPEDVQLRTVSEILYNDFLAQQKVKIIDFKVHLKKD</sequence>
<dbReference type="STRING" id="1629334.Cva_00921"/>